<dbReference type="NCBIfam" id="TIGR02543">
    <property type="entry name" value="List_Bact_rpt"/>
    <property type="match status" value="1"/>
</dbReference>
<feature type="transmembrane region" description="Helical" evidence="3">
    <location>
        <begin position="47"/>
        <end position="65"/>
    </location>
</feature>
<gene>
    <name evidence="4" type="ORF">BPSY_1434</name>
</gene>
<feature type="region of interest" description="Disordered" evidence="2">
    <location>
        <begin position="1"/>
        <end position="32"/>
    </location>
</feature>
<keyword evidence="3" id="KW-1133">Transmembrane helix</keyword>
<dbReference type="Pfam" id="PF09479">
    <property type="entry name" value="Flg_new"/>
    <property type="match status" value="1"/>
</dbReference>
<evidence type="ECO:0000256" key="3">
    <source>
        <dbReference type="SAM" id="Phobius"/>
    </source>
</evidence>
<name>A0A087CCM6_9BIFI</name>
<dbReference type="GeneID" id="98300626"/>
<evidence type="ECO:0000256" key="1">
    <source>
        <dbReference type="ARBA" id="ARBA00004196"/>
    </source>
</evidence>
<organism evidence="4 5">
    <name type="scientific">Bifidobacterium psychraerophilum</name>
    <dbReference type="NCBI Taxonomy" id="218140"/>
    <lineage>
        <taxon>Bacteria</taxon>
        <taxon>Bacillati</taxon>
        <taxon>Actinomycetota</taxon>
        <taxon>Actinomycetes</taxon>
        <taxon>Bifidobacteriales</taxon>
        <taxon>Bifidobacteriaceae</taxon>
        <taxon>Bifidobacterium</taxon>
    </lineage>
</organism>
<keyword evidence="3" id="KW-0812">Transmembrane</keyword>
<dbReference type="Proteomes" id="UP000029050">
    <property type="component" value="Unassembled WGS sequence"/>
</dbReference>
<comment type="caution">
    <text evidence="4">The sequence shown here is derived from an EMBL/GenBank/DDBJ whole genome shotgun (WGS) entry which is preliminary data.</text>
</comment>
<protein>
    <submittedName>
        <fullName evidence="4">Cell wall/surface repeat protein</fullName>
    </submittedName>
</protein>
<dbReference type="GO" id="GO:0030313">
    <property type="term" value="C:cell envelope"/>
    <property type="evidence" value="ECO:0007669"/>
    <property type="project" value="UniProtKB-SubCell"/>
</dbReference>
<evidence type="ECO:0000256" key="2">
    <source>
        <dbReference type="SAM" id="MobiDB-lite"/>
    </source>
</evidence>
<feature type="compositionally biased region" description="Basic residues" evidence="2">
    <location>
        <begin position="9"/>
        <end position="23"/>
    </location>
</feature>
<dbReference type="InterPro" id="IPR036278">
    <property type="entry name" value="Sialidase_sf"/>
</dbReference>
<dbReference type="SUPFAM" id="SSF50939">
    <property type="entry name" value="Sialidases"/>
    <property type="match status" value="1"/>
</dbReference>
<dbReference type="RefSeq" id="WP_081884335.1">
    <property type="nucleotide sequence ID" value="NZ_JGZI01000010.1"/>
</dbReference>
<accession>A0A087CCM6</accession>
<evidence type="ECO:0000313" key="5">
    <source>
        <dbReference type="Proteomes" id="UP000029050"/>
    </source>
</evidence>
<dbReference type="InterPro" id="IPR042229">
    <property type="entry name" value="Listeria/Bacterioides_rpt_sf"/>
</dbReference>
<dbReference type="InterPro" id="IPR013378">
    <property type="entry name" value="InlB-like_B-rpt"/>
</dbReference>
<evidence type="ECO:0000313" key="4">
    <source>
        <dbReference type="EMBL" id="KFI81026.1"/>
    </source>
</evidence>
<comment type="subcellular location">
    <subcellularLocation>
        <location evidence="1">Cell envelope</location>
    </subcellularLocation>
</comment>
<keyword evidence="5" id="KW-1185">Reference proteome</keyword>
<feature type="transmembrane region" description="Helical" evidence="3">
    <location>
        <begin position="1391"/>
        <end position="1410"/>
    </location>
</feature>
<sequence length="1448" mass="152279">MVSRSENRSRRRNRRSPHARHTPHTVGDAHGHGSARTFVLRTAWRQLIAVVALMLALCAAGWVLASTQEHAKAATGDSVTLQYGPDGYFSTLVEGALPVVEKDDETPSVRGDGWANTRRIMFGKQGNTGTYGGATVSGGYKTLAVGAVPSESGRSYNNATVPTNNSSASSTTSVVSNEALLWADNVVTARFAFDTSNPHRHSFDSATASYKSNLALVSDAVGSSNYSTFELSLLRAAQVEGVCAAAQSVACIATMEPASPPFAPSRNSYKVFPLSVGDTNKYLNHTYGGGYNSNLACPSTSCANSASGTWLRSPRWDYQSCVYSSAGTGTVGFGESDYSTVHGLRPAFRLSLSNLLLSALSSDQSQNASGDLRLTVVDPGGQLYTWSSSVSGAAGSRVLNLSGTSSLGADMGWKIVDPDTDMVLGSGRTSAGGNMALPEASMPDAAKDYDLYVWGQQDGDAVAGLTNRATVPVKTTIKGFGYSIEYELNGGTNHPSNPPSYDDDDLPLTLLPPTFAGHVFVGWYSDAGFTTAVTGIPTGSVGAKKFYARWLQAPNISNGSFEYRINVTDPAANVIVPATGRSTVSNATFGAAYSWFIEVSDDDGATWTQVQCSAVTQTPGGGGCGAGALADAFTGTSADDAARGPVLGTMTTGSHWVRLIPVTATEGWLRAFATGRSGTAVHQSATMITEVGDIPFAGLDGTPGVASTTGDVVGYRMFYGTTHLVKVGKVLASDDAAWGAVNTVGADFFREAFQGAAKLTDIGAASFSIDGITTVGDYFLAAVFRGAASLEDLPAGSFAPSSAFIVTTATNYMAQSFYDASLLASLPANSFDMQHVTGNVGNDFMAGTFAGGSAGTAPKLLRADVARVAASWKLNQTNLNKSNVFADTFRNVETAQGSLEESEAAQIALNPNSARNTFAGTRLCTSSVNFVNWGFPNVCSFTSFDFKIAVSAQDESSNKHVIVPTASVSIGTPYKWRISVSSDDGATWSVQDCTAKAIAFVGGTCDGTDTAAYAGTVLSNSAAQGPDLGVFAEGEYWIRLQPVVQSVGWLRAFGLNAAAGTIPMSTQLIEVGDIPFLGLKDPAASGPTQAGNAVGTRMFLYASNLTRTGRFLHQDDPAWASVADVGNDFVDSMFEGTALVDIAAGSFRLENLHRVGYSFMSSTFRQSALTVLPAGSFDISGMTSAGNGFMLYALATANGMNALPDGSFDTSNLVAVGESFLHGTFRNSNFAVLPAGSFAFGPGLTSVPWQFLYFTFYASKLESLPAGSFDMSAITGVGVGFFMSWTFADLQGPGLRYDDILRVSSSWNLSQAELDKQYVLWHTFQGNGRDAGRLLMDTVGQLRLQPGGVDTEMRDTFTGTQFCSDSPYYAQYGLSECEPPNALPYTGSWAVWWWVLTAAALVLGAPTLLVRGRMLGAFAVGHALNASRATGRHGRQNPDEMPDAGEMT</sequence>
<proteinExistence type="predicted"/>
<dbReference type="eggNOG" id="COG5279">
    <property type="taxonomic scope" value="Bacteria"/>
</dbReference>
<dbReference type="OrthoDB" id="3242423at2"/>
<dbReference type="EMBL" id="JGZI01000010">
    <property type="protein sequence ID" value="KFI81026.1"/>
    <property type="molecule type" value="Genomic_DNA"/>
</dbReference>
<feature type="region of interest" description="Disordered" evidence="2">
    <location>
        <begin position="1429"/>
        <end position="1448"/>
    </location>
</feature>
<keyword evidence="3" id="KW-0472">Membrane</keyword>
<dbReference type="Gene3D" id="2.60.40.4270">
    <property type="entry name" value="Listeria-Bacteroides repeat domain"/>
    <property type="match status" value="1"/>
</dbReference>
<reference evidence="4 5" key="1">
    <citation type="submission" date="2014-03" db="EMBL/GenBank/DDBJ databases">
        <title>Genomics of Bifidobacteria.</title>
        <authorList>
            <person name="Ventura M."/>
            <person name="Milani C."/>
            <person name="Lugli G.A."/>
        </authorList>
    </citation>
    <scope>NUCLEOTIDE SEQUENCE [LARGE SCALE GENOMIC DNA]</scope>
    <source>
        <strain evidence="4 5">LMG 21775</strain>
    </source>
</reference>